<dbReference type="GO" id="GO:0016020">
    <property type="term" value="C:membrane"/>
    <property type="evidence" value="ECO:0007669"/>
    <property type="project" value="UniProtKB-SubCell"/>
</dbReference>
<sequence>MASPFLVIIFMVAHVLGCVATDTITSTTPLSGTWKLVSKGNKFELGFYSPTRGGNTSSNRNYSYYIAIWFSNIQEVTVVWTANTEDPVSDPSEASLSISTDGNLVLFDKTRNKQIWSTNASISSNSTVASILDSGSLVLTDAFDSSKVLWRSIDHPTNTWLAGGKLGLNKITGVSQRLTAWRSNDNPSPGLFSLVLDPKGTTAYLMQWNKSVSYWTSGPWNGEVFSLVPEMRSDYAGGFQFVNNANESYFTYGLPDDSIASRVIMDTDGQFKHLMWVNATQKWILFWSVPRTQCEVYAVCGPYGSCKLDALPFCSCIKGFSAKVQSEWDLGVYSGGCKRGVPLHCQTNLSSEKSEADKFHSMADVRLPDHAQAANAGSPENCQAACLNSCSCSAYTYNNSGCFVWHGDLVNLQEQYSGDGAGTLFLRLAASELPAVTKRRTATIGVVTGGAVAVLTILVIVLFILIQRCRGDSALQVFENTGDRLTNFRYSDLQHATNNFSVKLGGGAFGSVFKGQLPGGTTPIAVKRLDGLQQGDKQFRAEVITVGMINHVNLVRLLGFCAENSNRLLVYEYMEGGSLDSYLSRKDSNSTILDWKTRYNIALGIARGLAYLHDQCRQCIIHCDLKPENILLDANFQAKVADFGLAKLLGRDFSCVLTTMRGTMGYLAPEWFSGLPITSKIDVYSFGMTLLELISGRRNTTSSESDIGPFFPCWAATQVTDGNERFILDHRLGGVADMEELVRASRLACWCIQYEEHRPSMALVVKMMEGTIGYLATKWFSRLPNTSKIDVYSFGVMLFELISGRRNALLSEADIYRFLLSMLGSNPLMEMKITFWIID</sequence>
<evidence type="ECO:0000256" key="14">
    <source>
        <dbReference type="ARBA" id="ARBA00023180"/>
    </source>
</evidence>
<evidence type="ECO:0000256" key="18">
    <source>
        <dbReference type="PROSITE-ProRule" id="PRU10141"/>
    </source>
</evidence>
<dbReference type="PROSITE" id="PS00107">
    <property type="entry name" value="PROTEIN_KINASE_ATP"/>
    <property type="match status" value="1"/>
</dbReference>
<dbReference type="InterPro" id="IPR001480">
    <property type="entry name" value="Bulb-type_lectin_dom"/>
</dbReference>
<dbReference type="Gene3D" id="3.50.4.10">
    <property type="entry name" value="Hepatocyte Growth Factor"/>
    <property type="match status" value="1"/>
</dbReference>
<evidence type="ECO:0000256" key="7">
    <source>
        <dbReference type="ARBA" id="ARBA00022741"/>
    </source>
</evidence>
<comment type="similarity">
    <text evidence="17">Belongs to the protein kinase superfamily. Ser/Thr protein kinase family.</text>
</comment>
<evidence type="ECO:0000256" key="17">
    <source>
        <dbReference type="PIRNR" id="PIRNR000641"/>
    </source>
</evidence>
<dbReference type="InterPro" id="IPR000719">
    <property type="entry name" value="Prot_kinase_dom"/>
</dbReference>
<reference evidence="24" key="1">
    <citation type="submission" date="2018-04" db="EMBL/GenBank/DDBJ databases">
        <title>WGS assembly of Panicum hallii.</title>
        <authorList>
            <person name="Lovell J."/>
            <person name="Jenkins J."/>
            <person name="Lowry D."/>
            <person name="Mamidi S."/>
            <person name="Sreedasyam A."/>
            <person name="Weng X."/>
            <person name="Barry K."/>
            <person name="Bonette J."/>
            <person name="Campitelli B."/>
            <person name="Daum C."/>
            <person name="Gordon S."/>
            <person name="Gould B."/>
            <person name="Lipzen A."/>
            <person name="Macqueen A."/>
            <person name="Palacio-Mejia J."/>
            <person name="Plott C."/>
            <person name="Shakirov E."/>
            <person name="Shu S."/>
            <person name="Yoshinaga Y."/>
            <person name="Zane M."/>
            <person name="Rokhsar D."/>
            <person name="Grimwood J."/>
            <person name="Schmutz J."/>
            <person name="Juenger T."/>
        </authorList>
    </citation>
    <scope>NUCLEOTIDE SEQUENCE [LARGE SCALE GENOMIC DNA]</scope>
    <source>
        <strain evidence="24">FIL2</strain>
    </source>
</reference>
<dbReference type="Pfam" id="PF01453">
    <property type="entry name" value="B_lectin"/>
    <property type="match status" value="1"/>
</dbReference>
<evidence type="ECO:0000256" key="11">
    <source>
        <dbReference type="ARBA" id="ARBA00023136"/>
    </source>
</evidence>
<name>A0A2S3H1N8_9POAL</name>
<evidence type="ECO:0000256" key="8">
    <source>
        <dbReference type="ARBA" id="ARBA00022777"/>
    </source>
</evidence>
<dbReference type="PROSITE" id="PS50927">
    <property type="entry name" value="BULB_LECTIN"/>
    <property type="match status" value="1"/>
</dbReference>
<dbReference type="SUPFAM" id="SSF51110">
    <property type="entry name" value="alpha-D-mannose-specific plant lectins"/>
    <property type="match status" value="1"/>
</dbReference>
<evidence type="ECO:0000256" key="15">
    <source>
        <dbReference type="ARBA" id="ARBA00047899"/>
    </source>
</evidence>
<dbReference type="CDD" id="cd01098">
    <property type="entry name" value="PAN_AP_plant"/>
    <property type="match status" value="1"/>
</dbReference>
<dbReference type="InterPro" id="IPR008271">
    <property type="entry name" value="Ser/Thr_kinase_AS"/>
</dbReference>
<dbReference type="SUPFAM" id="SSF56112">
    <property type="entry name" value="Protein kinase-like (PK-like)"/>
    <property type="match status" value="2"/>
</dbReference>
<dbReference type="GO" id="GO:0048544">
    <property type="term" value="P:recognition of pollen"/>
    <property type="evidence" value="ECO:0007669"/>
    <property type="project" value="InterPro"/>
</dbReference>
<dbReference type="Proteomes" id="UP000243499">
    <property type="component" value="Chromosome 2"/>
</dbReference>
<dbReference type="Pfam" id="PF08276">
    <property type="entry name" value="PAN_2"/>
    <property type="match status" value="1"/>
</dbReference>
<keyword evidence="8 17" id="KW-0418">Kinase</keyword>
<keyword evidence="12" id="KW-1015">Disulfide bond</keyword>
<dbReference type="InterPro" id="IPR024171">
    <property type="entry name" value="SRK-like_kinase"/>
</dbReference>
<dbReference type="GO" id="GO:0005524">
    <property type="term" value="F:ATP binding"/>
    <property type="evidence" value="ECO:0007669"/>
    <property type="project" value="UniProtKB-UniRule"/>
</dbReference>
<dbReference type="InterPro" id="IPR011009">
    <property type="entry name" value="Kinase-like_dom_sf"/>
</dbReference>
<dbReference type="GO" id="GO:0004674">
    <property type="term" value="F:protein serine/threonine kinase activity"/>
    <property type="evidence" value="ECO:0007669"/>
    <property type="project" value="UniProtKB-KW"/>
</dbReference>
<organism evidence="24">
    <name type="scientific">Panicum hallii</name>
    <dbReference type="NCBI Taxonomy" id="206008"/>
    <lineage>
        <taxon>Eukaryota</taxon>
        <taxon>Viridiplantae</taxon>
        <taxon>Streptophyta</taxon>
        <taxon>Embryophyta</taxon>
        <taxon>Tracheophyta</taxon>
        <taxon>Spermatophyta</taxon>
        <taxon>Magnoliopsida</taxon>
        <taxon>Liliopsida</taxon>
        <taxon>Poales</taxon>
        <taxon>Poaceae</taxon>
        <taxon>PACMAD clade</taxon>
        <taxon>Panicoideae</taxon>
        <taxon>Panicodae</taxon>
        <taxon>Paniceae</taxon>
        <taxon>Panicinae</taxon>
        <taxon>Panicum</taxon>
        <taxon>Panicum sect. Panicum</taxon>
    </lineage>
</organism>
<evidence type="ECO:0000256" key="9">
    <source>
        <dbReference type="ARBA" id="ARBA00022840"/>
    </source>
</evidence>
<dbReference type="PROSITE" id="PS00108">
    <property type="entry name" value="PROTEIN_KINASE_ST"/>
    <property type="match status" value="1"/>
</dbReference>
<dbReference type="Pfam" id="PF00954">
    <property type="entry name" value="S_locus_glycop"/>
    <property type="match status" value="1"/>
</dbReference>
<protein>
    <recommendedName>
        <fullName evidence="17">Receptor-like serine/threonine-protein kinase</fullName>
        <ecNumber evidence="17">2.7.11.1</ecNumber>
    </recommendedName>
</protein>
<dbReference type="SMART" id="SM00473">
    <property type="entry name" value="PAN_AP"/>
    <property type="match status" value="1"/>
</dbReference>
<keyword evidence="5 19" id="KW-0812">Transmembrane</keyword>
<evidence type="ECO:0000256" key="3">
    <source>
        <dbReference type="ARBA" id="ARBA00022536"/>
    </source>
</evidence>
<dbReference type="EC" id="2.7.11.1" evidence="17"/>
<evidence type="ECO:0000259" key="23">
    <source>
        <dbReference type="PROSITE" id="PS50948"/>
    </source>
</evidence>
<dbReference type="Gene3D" id="1.10.510.10">
    <property type="entry name" value="Transferase(Phosphotransferase) domain 1"/>
    <property type="match status" value="2"/>
</dbReference>
<dbReference type="FunFam" id="2.90.10.10:FF:000022">
    <property type="entry name" value="Receptor-like protein kinase 4"/>
    <property type="match status" value="1"/>
</dbReference>
<feature type="binding site" evidence="18">
    <location>
        <position position="527"/>
    </location>
    <ligand>
        <name>ATP</name>
        <dbReference type="ChEBI" id="CHEBI:30616"/>
    </ligand>
</feature>
<feature type="domain" description="Apple" evidence="23">
    <location>
        <begin position="345"/>
        <end position="429"/>
    </location>
</feature>
<keyword evidence="14" id="KW-0325">Glycoprotein</keyword>
<evidence type="ECO:0000256" key="2">
    <source>
        <dbReference type="ARBA" id="ARBA00022527"/>
    </source>
</evidence>
<dbReference type="InterPro" id="IPR036426">
    <property type="entry name" value="Bulb-type_lectin_dom_sf"/>
</dbReference>
<evidence type="ECO:0000256" key="12">
    <source>
        <dbReference type="ARBA" id="ARBA00023157"/>
    </source>
</evidence>
<feature type="chain" id="PRO_5015640392" description="Receptor-like serine/threonine-protein kinase" evidence="20">
    <location>
        <begin position="21"/>
        <end position="839"/>
    </location>
</feature>
<evidence type="ECO:0000256" key="5">
    <source>
        <dbReference type="ARBA" id="ARBA00022692"/>
    </source>
</evidence>
<dbReference type="GO" id="GO:0051707">
    <property type="term" value="P:response to other organism"/>
    <property type="evidence" value="ECO:0007669"/>
    <property type="project" value="UniProtKB-ARBA"/>
</dbReference>
<keyword evidence="2 17" id="KW-0723">Serine/threonine-protein kinase</keyword>
<comment type="subcellular location">
    <subcellularLocation>
        <location evidence="1">Membrane</location>
        <topology evidence="1">Single-pass type I membrane protein</topology>
    </subcellularLocation>
</comment>
<feature type="domain" description="Protein kinase" evidence="21">
    <location>
        <begin position="498"/>
        <end position="780"/>
    </location>
</feature>
<dbReference type="PROSITE" id="PS50011">
    <property type="entry name" value="PROTEIN_KINASE_DOM"/>
    <property type="match status" value="1"/>
</dbReference>
<dbReference type="Gene3D" id="3.30.200.20">
    <property type="entry name" value="Phosphorylase Kinase, domain 1"/>
    <property type="match status" value="1"/>
</dbReference>
<dbReference type="EMBL" id="CM008047">
    <property type="protein sequence ID" value="PAN13546.2"/>
    <property type="molecule type" value="Genomic_DNA"/>
</dbReference>
<feature type="signal peptide" evidence="20">
    <location>
        <begin position="1"/>
        <end position="20"/>
    </location>
</feature>
<dbReference type="Gramene" id="PAN13546">
    <property type="protein sequence ID" value="PAN13546"/>
    <property type="gene ID" value="PAHAL_2G401300"/>
</dbReference>
<dbReference type="AlphaFoldDB" id="A0A2S3H1N8"/>
<keyword evidence="9 17" id="KW-0067">ATP-binding</keyword>
<dbReference type="PANTHER" id="PTHR47974:SF19">
    <property type="entry name" value="RECEPTOR-LIKE SERINE_THREONINE-PROTEIN KINASE"/>
    <property type="match status" value="1"/>
</dbReference>
<keyword evidence="3" id="KW-0245">EGF-like domain</keyword>
<comment type="catalytic activity">
    <reaction evidence="15 17">
        <text>L-threonyl-[protein] + ATP = O-phospho-L-threonyl-[protein] + ADP + H(+)</text>
        <dbReference type="Rhea" id="RHEA:46608"/>
        <dbReference type="Rhea" id="RHEA-COMP:11060"/>
        <dbReference type="Rhea" id="RHEA-COMP:11605"/>
        <dbReference type="ChEBI" id="CHEBI:15378"/>
        <dbReference type="ChEBI" id="CHEBI:30013"/>
        <dbReference type="ChEBI" id="CHEBI:30616"/>
        <dbReference type="ChEBI" id="CHEBI:61977"/>
        <dbReference type="ChEBI" id="CHEBI:456216"/>
        <dbReference type="EC" id="2.7.11.1"/>
    </reaction>
</comment>
<evidence type="ECO:0000256" key="19">
    <source>
        <dbReference type="SAM" id="Phobius"/>
    </source>
</evidence>
<comment type="catalytic activity">
    <reaction evidence="16 17">
        <text>L-seryl-[protein] + ATP = O-phospho-L-seryl-[protein] + ADP + H(+)</text>
        <dbReference type="Rhea" id="RHEA:17989"/>
        <dbReference type="Rhea" id="RHEA-COMP:9863"/>
        <dbReference type="Rhea" id="RHEA-COMP:11604"/>
        <dbReference type="ChEBI" id="CHEBI:15378"/>
        <dbReference type="ChEBI" id="CHEBI:29999"/>
        <dbReference type="ChEBI" id="CHEBI:30616"/>
        <dbReference type="ChEBI" id="CHEBI:83421"/>
        <dbReference type="ChEBI" id="CHEBI:456216"/>
        <dbReference type="EC" id="2.7.11.1"/>
    </reaction>
</comment>
<dbReference type="Gene3D" id="2.90.10.10">
    <property type="entry name" value="Bulb-type lectin domain"/>
    <property type="match status" value="1"/>
</dbReference>
<dbReference type="SMART" id="SM00220">
    <property type="entry name" value="S_TKc"/>
    <property type="match status" value="1"/>
</dbReference>
<keyword evidence="11 19" id="KW-0472">Membrane</keyword>
<gene>
    <name evidence="24" type="ORF">PAHAL_2G401300</name>
</gene>
<evidence type="ECO:0000256" key="10">
    <source>
        <dbReference type="ARBA" id="ARBA00022989"/>
    </source>
</evidence>
<evidence type="ECO:0000313" key="24">
    <source>
        <dbReference type="EMBL" id="PAN13546.2"/>
    </source>
</evidence>
<evidence type="ECO:0000256" key="1">
    <source>
        <dbReference type="ARBA" id="ARBA00004479"/>
    </source>
</evidence>
<dbReference type="PIRSF" id="PIRSF000641">
    <property type="entry name" value="SRK"/>
    <property type="match status" value="1"/>
</dbReference>
<evidence type="ECO:0000259" key="21">
    <source>
        <dbReference type="PROSITE" id="PS50011"/>
    </source>
</evidence>
<keyword evidence="13" id="KW-0675">Receptor</keyword>
<evidence type="ECO:0000256" key="6">
    <source>
        <dbReference type="ARBA" id="ARBA00022729"/>
    </source>
</evidence>
<dbReference type="InterPro" id="IPR003609">
    <property type="entry name" value="Pan_app"/>
</dbReference>
<dbReference type="GO" id="GO:0106310">
    <property type="term" value="F:protein serine kinase activity"/>
    <property type="evidence" value="ECO:0007669"/>
    <property type="project" value="RHEA"/>
</dbReference>
<dbReference type="SMART" id="SM00108">
    <property type="entry name" value="B_lectin"/>
    <property type="match status" value="1"/>
</dbReference>
<keyword evidence="7 17" id="KW-0547">Nucleotide-binding</keyword>
<evidence type="ECO:0000256" key="16">
    <source>
        <dbReference type="ARBA" id="ARBA00048679"/>
    </source>
</evidence>
<dbReference type="CDD" id="cd00028">
    <property type="entry name" value="B_lectin"/>
    <property type="match status" value="1"/>
</dbReference>
<evidence type="ECO:0000256" key="4">
    <source>
        <dbReference type="ARBA" id="ARBA00022679"/>
    </source>
</evidence>
<keyword evidence="10 19" id="KW-1133">Transmembrane helix</keyword>
<evidence type="ECO:0000259" key="22">
    <source>
        <dbReference type="PROSITE" id="PS50927"/>
    </source>
</evidence>
<dbReference type="InterPro" id="IPR000858">
    <property type="entry name" value="S_locus_glycoprot_dom"/>
</dbReference>
<evidence type="ECO:0000256" key="20">
    <source>
        <dbReference type="SAM" id="SignalP"/>
    </source>
</evidence>
<keyword evidence="4 17" id="KW-0808">Transferase</keyword>
<accession>A0A2S3H1N8</accession>
<keyword evidence="6 20" id="KW-0732">Signal</keyword>
<dbReference type="InterPro" id="IPR017441">
    <property type="entry name" value="Protein_kinase_ATP_BS"/>
</dbReference>
<dbReference type="FunFam" id="1.10.510.10:FF:000384">
    <property type="entry name" value="G-type lectin S-receptor-like serine/threonine-protein kinase"/>
    <property type="match status" value="1"/>
</dbReference>
<dbReference type="FunFam" id="3.30.200.20:FF:000059">
    <property type="entry name" value="S-receptor-like serine/threonine-protein kinase"/>
    <property type="match status" value="1"/>
</dbReference>
<dbReference type="PANTHER" id="PTHR47974">
    <property type="entry name" value="OS07G0415500 PROTEIN"/>
    <property type="match status" value="1"/>
</dbReference>
<dbReference type="PROSITE" id="PS50948">
    <property type="entry name" value="PAN"/>
    <property type="match status" value="1"/>
</dbReference>
<evidence type="ECO:0000256" key="13">
    <source>
        <dbReference type="ARBA" id="ARBA00023170"/>
    </source>
</evidence>
<feature type="transmembrane region" description="Helical" evidence="19">
    <location>
        <begin position="444"/>
        <end position="466"/>
    </location>
</feature>
<feature type="domain" description="Bulb-type lectin" evidence="22">
    <location>
        <begin position="21"/>
        <end position="152"/>
    </location>
</feature>
<dbReference type="Pfam" id="PF00069">
    <property type="entry name" value="Pkinase"/>
    <property type="match status" value="1"/>
</dbReference>
<proteinExistence type="inferred from homology"/>